<evidence type="ECO:0008006" key="4">
    <source>
        <dbReference type="Google" id="ProtNLM"/>
    </source>
</evidence>
<evidence type="ECO:0000313" key="2">
    <source>
        <dbReference type="EMBL" id="KYM80451.1"/>
    </source>
</evidence>
<protein>
    <recommendedName>
        <fullName evidence="4">Integral membrane protein DGCR2/IDD</fullName>
    </recommendedName>
</protein>
<dbReference type="EMBL" id="KQ976565">
    <property type="protein sequence ID" value="KYM80451.1"/>
    <property type="molecule type" value="Genomic_DNA"/>
</dbReference>
<keyword evidence="3" id="KW-1185">Reference proteome</keyword>
<feature type="region of interest" description="Disordered" evidence="1">
    <location>
        <begin position="668"/>
        <end position="688"/>
    </location>
</feature>
<evidence type="ECO:0000256" key="1">
    <source>
        <dbReference type="SAM" id="MobiDB-lite"/>
    </source>
</evidence>
<dbReference type="Proteomes" id="UP000078540">
    <property type="component" value="Unassembled WGS sequence"/>
</dbReference>
<proteinExistence type="predicted"/>
<feature type="compositionally biased region" description="Polar residues" evidence="1">
    <location>
        <begin position="673"/>
        <end position="688"/>
    </location>
</feature>
<gene>
    <name evidence="2" type="ORF">ALC53_09000</name>
</gene>
<sequence>MRVEFGAVYVNHNVNNGARSMVVLVVMIVARQQGQPLPVVPVLIAARARKFPRGGDRADRAHAHIHGRRACGVDTIDYPRVPPSPSSPPPPHHCRRCCILCPALHAEGGVACKDQHGHSYESGYHYIPGPEPCTFCVCDNGNPKWCKAFICKFLEENCKSFRRGNTCCEFICLDDTLSSISNDKADEAETNAIDGNANYDIGLRSVASFVTAIFSLSRENRQLGEDQRNLGNMGYLERGGLSHGVPMDDIPCGTGYSLWKPPGSNYFPRGEAPPPYEEAIAAARAEQALLSINPHALLSMNFSDNYMPNSNNHASVAVVTDTQNDLTANTQASSNDSNIHTPLMSSSNRLLSSPSAYAGGYRPISQSSASSTIGLNTSTSTASFTIGTNTYENLPVSSIAMTSFNDSQHSAVTSTSTQPLLPISHSTIPKNYRQHTTMFPRQSGGDGDSGGAFTISATLSNSDVSSHRTIPRTLTCVASRAKDVLTDCSARDYLRLSPNSIAAPQSLSRPIQLSAAAVTAPGNYKSTKNSDSFYTDAPVASSLTQSETYTTNTANVSERIREYTPSLSIANEINASGSFESVTCTCSIQALPTLHDDTDDYRSECENCKSATGSRYYLDNEDELVTSLHETMTLHRRPDEATSSVTPQYYRTSLTLPTSTRQRTRITGARENWFNTMPESSSGSSDEN</sequence>
<dbReference type="GO" id="GO:0016020">
    <property type="term" value="C:membrane"/>
    <property type="evidence" value="ECO:0007669"/>
    <property type="project" value="TreeGrafter"/>
</dbReference>
<name>A0A195B7G2_9HYME</name>
<dbReference type="InterPro" id="IPR042378">
    <property type="entry name" value="IDD"/>
</dbReference>
<dbReference type="PANTHER" id="PTHR15256:SF6">
    <property type="entry name" value="INTEGRAL MEMBRANE PROTEIN DGCR2_IDD"/>
    <property type="match status" value="1"/>
</dbReference>
<accession>A0A195B7G2</accession>
<dbReference type="PANTHER" id="PTHR15256">
    <property type="entry name" value="INTEGRAL MEMBRANE PROTEIN DGCR2/IDD"/>
    <property type="match status" value="1"/>
</dbReference>
<reference evidence="2 3" key="1">
    <citation type="submission" date="2015-09" db="EMBL/GenBank/DDBJ databases">
        <title>Atta colombica WGS genome.</title>
        <authorList>
            <person name="Nygaard S."/>
            <person name="Hu H."/>
            <person name="Boomsma J."/>
            <person name="Zhang G."/>
        </authorList>
    </citation>
    <scope>NUCLEOTIDE SEQUENCE [LARGE SCALE GENOMIC DNA]</scope>
    <source>
        <strain evidence="2">Treedump-2</strain>
        <tissue evidence="2">Whole body</tissue>
    </source>
</reference>
<dbReference type="STRING" id="520822.A0A195B7G2"/>
<dbReference type="AlphaFoldDB" id="A0A195B7G2"/>
<evidence type="ECO:0000313" key="3">
    <source>
        <dbReference type="Proteomes" id="UP000078540"/>
    </source>
</evidence>
<organism evidence="2 3">
    <name type="scientific">Atta colombica</name>
    <dbReference type="NCBI Taxonomy" id="520822"/>
    <lineage>
        <taxon>Eukaryota</taxon>
        <taxon>Metazoa</taxon>
        <taxon>Ecdysozoa</taxon>
        <taxon>Arthropoda</taxon>
        <taxon>Hexapoda</taxon>
        <taxon>Insecta</taxon>
        <taxon>Pterygota</taxon>
        <taxon>Neoptera</taxon>
        <taxon>Endopterygota</taxon>
        <taxon>Hymenoptera</taxon>
        <taxon>Apocrita</taxon>
        <taxon>Aculeata</taxon>
        <taxon>Formicoidea</taxon>
        <taxon>Formicidae</taxon>
        <taxon>Myrmicinae</taxon>
        <taxon>Atta</taxon>
    </lineage>
</organism>